<keyword evidence="3" id="KW-1185">Reference proteome</keyword>
<dbReference type="InterPro" id="IPR027417">
    <property type="entry name" value="P-loop_NTPase"/>
</dbReference>
<protein>
    <submittedName>
        <fullName evidence="2">Uncharacterized protein</fullName>
    </submittedName>
</protein>
<feature type="compositionally biased region" description="Low complexity" evidence="1">
    <location>
        <begin position="89"/>
        <end position="99"/>
    </location>
</feature>
<dbReference type="EMBL" id="JAQQWN010000009">
    <property type="protein sequence ID" value="KAK8066933.1"/>
    <property type="molecule type" value="Genomic_DNA"/>
</dbReference>
<dbReference type="InterPro" id="IPR045086">
    <property type="entry name" value="OBG_GTPase"/>
</dbReference>
<dbReference type="Gene3D" id="3.40.50.300">
    <property type="entry name" value="P-loop containing nucleotide triphosphate hydrolases"/>
    <property type="match status" value="1"/>
</dbReference>
<dbReference type="PANTHER" id="PTHR11702:SF31">
    <property type="entry name" value="MITOCHONDRIAL RIBOSOME-ASSOCIATED GTPASE 2"/>
    <property type="match status" value="1"/>
</dbReference>
<evidence type="ECO:0000313" key="3">
    <source>
        <dbReference type="Proteomes" id="UP001433268"/>
    </source>
</evidence>
<sequence length="335" mass="34942">MSVLAAKSVAALVVVLVAVLVDKSVVLALAAVVSAATLSAVLASAVVTAATSPAPLAASKPAPAQTCKPSCPPLPTSSLRSRRHPRPSRAPTSSTSWTSSACRSTYRGLITGPLGKKETIEGLGGCDLMIGVLTGLKAQTDAFFKAFGGISSDVHIGIGSNLADVNVDAFAKLLGRIRARFNSGLVGLLNAHNGLLLRTGNWAFTTLQPIIATLFLNLIKNHSCCMPPATEATPPHAVIHDARCGNLVINQHAQLCAAALPPRTHLVITEIPGFMEGAHLNRGPGTEFLRHVERSGVIALSIQSFWREVGGRIDWDGDAGVGSLSRTTMMSEHCT</sequence>
<reference evidence="2 3" key="1">
    <citation type="submission" date="2023-01" db="EMBL/GenBank/DDBJ databases">
        <title>Analysis of 21 Apiospora genomes using comparative genomics revels a genus with tremendous synthesis potential of carbohydrate active enzymes and secondary metabolites.</title>
        <authorList>
            <person name="Sorensen T."/>
        </authorList>
    </citation>
    <scope>NUCLEOTIDE SEQUENCE [LARGE SCALE GENOMIC DNA]</scope>
    <source>
        <strain evidence="2 3">CBS 114990</strain>
    </source>
</reference>
<gene>
    <name evidence="2" type="ORF">PG997_013680</name>
</gene>
<proteinExistence type="predicted"/>
<evidence type="ECO:0000313" key="2">
    <source>
        <dbReference type="EMBL" id="KAK8066933.1"/>
    </source>
</evidence>
<comment type="caution">
    <text evidence="2">The sequence shown here is derived from an EMBL/GenBank/DDBJ whole genome shotgun (WGS) entry which is preliminary data.</text>
</comment>
<name>A0ABR1VAE7_9PEZI</name>
<evidence type="ECO:0000256" key="1">
    <source>
        <dbReference type="SAM" id="MobiDB-lite"/>
    </source>
</evidence>
<accession>A0ABR1VAE7</accession>
<dbReference type="RefSeq" id="XP_066663686.1">
    <property type="nucleotide sequence ID" value="XM_066817994.1"/>
</dbReference>
<dbReference type="SUPFAM" id="SSF52540">
    <property type="entry name" value="P-loop containing nucleoside triphosphate hydrolases"/>
    <property type="match status" value="1"/>
</dbReference>
<dbReference type="Proteomes" id="UP001433268">
    <property type="component" value="Unassembled WGS sequence"/>
</dbReference>
<dbReference type="GeneID" id="92051054"/>
<organism evidence="2 3">
    <name type="scientific">Apiospora hydei</name>
    <dbReference type="NCBI Taxonomy" id="1337664"/>
    <lineage>
        <taxon>Eukaryota</taxon>
        <taxon>Fungi</taxon>
        <taxon>Dikarya</taxon>
        <taxon>Ascomycota</taxon>
        <taxon>Pezizomycotina</taxon>
        <taxon>Sordariomycetes</taxon>
        <taxon>Xylariomycetidae</taxon>
        <taxon>Amphisphaeriales</taxon>
        <taxon>Apiosporaceae</taxon>
        <taxon>Apiospora</taxon>
    </lineage>
</organism>
<feature type="region of interest" description="Disordered" evidence="1">
    <location>
        <begin position="56"/>
        <end position="99"/>
    </location>
</feature>
<dbReference type="PANTHER" id="PTHR11702">
    <property type="entry name" value="DEVELOPMENTALLY REGULATED GTP-BINDING PROTEIN-RELATED"/>
    <property type="match status" value="1"/>
</dbReference>